<evidence type="ECO:0000259" key="3">
    <source>
        <dbReference type="Pfam" id="PF05193"/>
    </source>
</evidence>
<evidence type="ECO:0000313" key="5">
    <source>
        <dbReference type="Proteomes" id="UP000289269"/>
    </source>
</evidence>
<dbReference type="InterPro" id="IPR011765">
    <property type="entry name" value="Pept_M16_N"/>
</dbReference>
<comment type="caution">
    <text evidence="4">The sequence shown here is derived from an EMBL/GenBank/DDBJ whole genome shotgun (WGS) entry which is preliminary data.</text>
</comment>
<dbReference type="PANTHER" id="PTHR11851:SF49">
    <property type="entry name" value="MITOCHONDRIAL-PROCESSING PEPTIDASE SUBUNIT ALPHA"/>
    <property type="match status" value="1"/>
</dbReference>
<comment type="similarity">
    <text evidence="1">Belongs to the peptidase M16 family.</text>
</comment>
<dbReference type="InterPro" id="IPR007863">
    <property type="entry name" value="Peptidase_M16_C"/>
</dbReference>
<proteinExistence type="inferred from homology"/>
<evidence type="ECO:0000256" key="1">
    <source>
        <dbReference type="ARBA" id="ARBA00007261"/>
    </source>
</evidence>
<gene>
    <name evidence="4" type="ORF">EOT04_00840</name>
</gene>
<evidence type="ECO:0000259" key="2">
    <source>
        <dbReference type="Pfam" id="PF00675"/>
    </source>
</evidence>
<dbReference type="InterPro" id="IPR050361">
    <property type="entry name" value="MPP/UQCRC_Complex"/>
</dbReference>
<dbReference type="Pfam" id="PF00675">
    <property type="entry name" value="Peptidase_M16"/>
    <property type="match status" value="1"/>
</dbReference>
<organism evidence="4 5">
    <name type="scientific">Candidatus Chaera renei</name>
    <dbReference type="NCBI Taxonomy" id="2506947"/>
    <lineage>
        <taxon>Bacteria</taxon>
        <taxon>Candidatus Saccharimonadota</taxon>
        <taxon>Candidatus Saccharimonadia</taxon>
        <taxon>Candidatus Saccharimonadales</taxon>
        <taxon>Candidatus Saccharimonadaceae</taxon>
        <taxon>Candidatus Chaera</taxon>
    </lineage>
</organism>
<accession>A0A4Q0AJH7</accession>
<feature type="domain" description="Peptidase M16 C-terminal" evidence="3">
    <location>
        <begin position="167"/>
        <end position="340"/>
    </location>
</feature>
<dbReference type="SUPFAM" id="SSF63411">
    <property type="entry name" value="LuxS/MPP-like metallohydrolase"/>
    <property type="match status" value="2"/>
</dbReference>
<dbReference type="Proteomes" id="UP000289269">
    <property type="component" value="Unassembled WGS sequence"/>
</dbReference>
<dbReference type="InterPro" id="IPR011249">
    <property type="entry name" value="Metalloenz_LuxS/M16"/>
</dbReference>
<dbReference type="GO" id="GO:0046872">
    <property type="term" value="F:metal ion binding"/>
    <property type="evidence" value="ECO:0007669"/>
    <property type="project" value="InterPro"/>
</dbReference>
<dbReference type="Gene3D" id="3.30.830.10">
    <property type="entry name" value="Metalloenzyme, LuxS/M16 peptidase-like"/>
    <property type="match status" value="2"/>
</dbReference>
<dbReference type="Pfam" id="PF05193">
    <property type="entry name" value="Peptidase_M16_C"/>
    <property type="match status" value="1"/>
</dbReference>
<dbReference type="AlphaFoldDB" id="A0A4Q0AJH7"/>
<protein>
    <submittedName>
        <fullName evidence="4">Insulinase family protein</fullName>
    </submittedName>
</protein>
<keyword evidence="5" id="KW-1185">Reference proteome</keyword>
<evidence type="ECO:0000313" key="4">
    <source>
        <dbReference type="EMBL" id="RWZ79648.1"/>
    </source>
</evidence>
<sequence length="426" mass="47967">MKHTVGEIILKNGARGLLIDVPGSSVVSSSIHFRAGNRYVKNRDIYETAHIMEHMAFGANAKFTSATEYSAEFEKNGAYHNAYTSDIGMMYVADSAEIECERILELQKIAITTPKFLSKELLAESGNVQEELTGYLSNNHRLLWQRLALASGDPLMLDEDRLGTIGNITLDDIREHYERTHVLNNMRFIVAGPLKGRKRQIADMFESWRLPAGDRLVIPKDEITSAAPVLIERKEVPNLIFGICMTLDERLSDAEFDAMGALNHILTGSLHSRILGTARQRGLVYHMWSDVSHGAYNSEWSFGGQVSLNNALKLFDIMVEQMNRVRAGQISAKEVEAARQYGLGKFQMAGQTVAQIADWYSGRYFFEDYIHKFNYYPRAIRAITAAKIAETAEKFINSNTWVIGGLGSPDQTLLDKLQSKWQKIFD</sequence>
<reference evidence="4" key="1">
    <citation type="submission" date="2019-01" db="EMBL/GenBank/DDBJ databases">
        <title>Genomic signatures and co-occurrence patterns of the ultra-small Saccharimodia (Patescibacteria phylum) suggest a symbiotic lifestyle.</title>
        <authorList>
            <person name="Lemos L."/>
            <person name="Medeiros J."/>
            <person name="Andreote F."/>
            <person name="Fernandes G."/>
            <person name="Varani A."/>
            <person name="Oliveira G."/>
            <person name="Pylro V."/>
        </authorList>
    </citation>
    <scope>NUCLEOTIDE SEQUENCE [LARGE SCALE GENOMIC DNA]</scope>
    <source>
        <strain evidence="4">AMD01</strain>
    </source>
</reference>
<dbReference type="EMBL" id="SCKW01000005">
    <property type="protein sequence ID" value="RWZ79648.1"/>
    <property type="molecule type" value="Genomic_DNA"/>
</dbReference>
<dbReference type="PANTHER" id="PTHR11851">
    <property type="entry name" value="METALLOPROTEASE"/>
    <property type="match status" value="1"/>
</dbReference>
<name>A0A4Q0AJH7_9BACT</name>
<feature type="domain" description="Peptidase M16 N-terminal" evidence="2">
    <location>
        <begin position="22"/>
        <end position="140"/>
    </location>
</feature>